<dbReference type="EMBL" id="JAUEPU010000027">
    <property type="protein sequence ID" value="KAK0492895.1"/>
    <property type="molecule type" value="Genomic_DNA"/>
</dbReference>
<protein>
    <submittedName>
        <fullName evidence="2">Uncharacterized protein</fullName>
    </submittedName>
</protein>
<accession>A0AA39PYI6</accession>
<sequence>MSVSPAMQNRLTLSLKSKGLTKATLKLTMSVVHKQGSLTDGGEKSEKSAEKKNQQGYERMHFPSKGRAPSLLSLVPTFRSRLGETAFGGERESHDIFFRGILEDHNNPSACNHLDGDNKKVSSHSPGTISANKRGYERFGSEKHMDKVPAAVMGVYAVVAVGTRERNFIAIGGASLEERDQTDDHTTVTRHNAYGVFMEYF</sequence>
<evidence type="ECO:0000256" key="1">
    <source>
        <dbReference type="SAM" id="MobiDB-lite"/>
    </source>
</evidence>
<feature type="compositionally biased region" description="Basic and acidic residues" evidence="1">
    <location>
        <begin position="41"/>
        <end position="61"/>
    </location>
</feature>
<keyword evidence="3" id="KW-1185">Reference proteome</keyword>
<gene>
    <name evidence="2" type="ORF">EDD18DRAFT_1108502</name>
</gene>
<evidence type="ECO:0000313" key="3">
    <source>
        <dbReference type="Proteomes" id="UP001175228"/>
    </source>
</evidence>
<organism evidence="2 3">
    <name type="scientific">Armillaria luteobubalina</name>
    <dbReference type="NCBI Taxonomy" id="153913"/>
    <lineage>
        <taxon>Eukaryota</taxon>
        <taxon>Fungi</taxon>
        <taxon>Dikarya</taxon>
        <taxon>Basidiomycota</taxon>
        <taxon>Agaricomycotina</taxon>
        <taxon>Agaricomycetes</taxon>
        <taxon>Agaricomycetidae</taxon>
        <taxon>Agaricales</taxon>
        <taxon>Marasmiineae</taxon>
        <taxon>Physalacriaceae</taxon>
        <taxon>Armillaria</taxon>
    </lineage>
</organism>
<dbReference type="Proteomes" id="UP001175228">
    <property type="component" value="Unassembled WGS sequence"/>
</dbReference>
<reference evidence="2" key="1">
    <citation type="submission" date="2023-06" db="EMBL/GenBank/DDBJ databases">
        <authorList>
            <consortium name="Lawrence Berkeley National Laboratory"/>
            <person name="Ahrendt S."/>
            <person name="Sahu N."/>
            <person name="Indic B."/>
            <person name="Wong-Bajracharya J."/>
            <person name="Merenyi Z."/>
            <person name="Ke H.-M."/>
            <person name="Monk M."/>
            <person name="Kocsube S."/>
            <person name="Drula E."/>
            <person name="Lipzen A."/>
            <person name="Balint B."/>
            <person name="Henrissat B."/>
            <person name="Andreopoulos B."/>
            <person name="Martin F.M."/>
            <person name="Harder C.B."/>
            <person name="Rigling D."/>
            <person name="Ford K.L."/>
            <person name="Foster G.D."/>
            <person name="Pangilinan J."/>
            <person name="Papanicolaou A."/>
            <person name="Barry K."/>
            <person name="LaButti K."/>
            <person name="Viragh M."/>
            <person name="Koriabine M."/>
            <person name="Yan M."/>
            <person name="Riley R."/>
            <person name="Champramary S."/>
            <person name="Plett K.L."/>
            <person name="Tsai I.J."/>
            <person name="Slot J."/>
            <person name="Sipos G."/>
            <person name="Plett J."/>
            <person name="Nagy L.G."/>
            <person name="Grigoriev I.V."/>
        </authorList>
    </citation>
    <scope>NUCLEOTIDE SEQUENCE</scope>
    <source>
        <strain evidence="2">HWK02</strain>
    </source>
</reference>
<evidence type="ECO:0000313" key="2">
    <source>
        <dbReference type="EMBL" id="KAK0492895.1"/>
    </source>
</evidence>
<proteinExistence type="predicted"/>
<comment type="caution">
    <text evidence="2">The sequence shown here is derived from an EMBL/GenBank/DDBJ whole genome shotgun (WGS) entry which is preliminary data.</text>
</comment>
<feature type="region of interest" description="Disordered" evidence="1">
    <location>
        <begin position="35"/>
        <end position="65"/>
    </location>
</feature>
<dbReference type="AlphaFoldDB" id="A0AA39PYI6"/>
<name>A0AA39PYI6_9AGAR</name>